<gene>
    <name evidence="3" type="ORF">PBT88_02805</name>
</gene>
<dbReference type="Pfam" id="PF13462">
    <property type="entry name" value="Thioredoxin_4"/>
    <property type="match status" value="1"/>
</dbReference>
<dbReference type="Gene3D" id="1.10.40.110">
    <property type="match status" value="1"/>
</dbReference>
<dbReference type="InterPro" id="IPR036249">
    <property type="entry name" value="Thioredoxin-like_sf"/>
</dbReference>
<dbReference type="EMBL" id="CP115174">
    <property type="protein sequence ID" value="WBO23087.1"/>
    <property type="molecule type" value="Genomic_DNA"/>
</dbReference>
<evidence type="ECO:0000259" key="2">
    <source>
        <dbReference type="Pfam" id="PF13462"/>
    </source>
</evidence>
<dbReference type="RefSeq" id="WP_270077724.1">
    <property type="nucleotide sequence ID" value="NZ_CP115174.1"/>
</dbReference>
<accession>A0ABY7NPE9</accession>
<evidence type="ECO:0000256" key="1">
    <source>
        <dbReference type="SAM" id="SignalP"/>
    </source>
</evidence>
<dbReference type="SUPFAM" id="SSF52833">
    <property type="entry name" value="Thioredoxin-like"/>
    <property type="match status" value="1"/>
</dbReference>
<dbReference type="Proteomes" id="UP001210865">
    <property type="component" value="Chromosome"/>
</dbReference>
<evidence type="ECO:0000313" key="4">
    <source>
        <dbReference type="Proteomes" id="UP001210865"/>
    </source>
</evidence>
<dbReference type="Gene3D" id="3.40.30.10">
    <property type="entry name" value="Glutaredoxin"/>
    <property type="match status" value="1"/>
</dbReference>
<sequence length="242" mass="25750">MIRPVLALLALAAPLVAPAASAATTRHLPTHRVQHGPVDWSHTVTLTPDGGIRMGNPAAKVKVVEFSSFTCPHCAVLAGEAFTPLTDKYVRGGQVSFELRAALRDAIDLTVALAARCVAPPRYFPAVEQIMATQQEWFPKAADYVDAHRDELNGTGKTQAIHAMLTSIGIEATLAPQGVTPAALDACLISKPAEDALQKTTNDAWNVRKINGTPGIMINDVLKPDIHSWALLETAIQAGLKG</sequence>
<protein>
    <submittedName>
        <fullName evidence="3">Thioredoxin domain-containing protein</fullName>
    </submittedName>
</protein>
<evidence type="ECO:0000313" key="3">
    <source>
        <dbReference type="EMBL" id="WBO23087.1"/>
    </source>
</evidence>
<name>A0ABY7NPE9_9SPHN</name>
<feature type="chain" id="PRO_5047076850" evidence="1">
    <location>
        <begin position="23"/>
        <end position="242"/>
    </location>
</feature>
<proteinExistence type="predicted"/>
<feature type="domain" description="Thioredoxin-like fold" evidence="2">
    <location>
        <begin position="50"/>
        <end position="237"/>
    </location>
</feature>
<feature type="signal peptide" evidence="1">
    <location>
        <begin position="1"/>
        <end position="22"/>
    </location>
</feature>
<keyword evidence="4" id="KW-1185">Reference proteome</keyword>
<organism evidence="3 4">
    <name type="scientific">Sphingomonas abietis</name>
    <dbReference type="NCBI Taxonomy" id="3012344"/>
    <lineage>
        <taxon>Bacteria</taxon>
        <taxon>Pseudomonadati</taxon>
        <taxon>Pseudomonadota</taxon>
        <taxon>Alphaproteobacteria</taxon>
        <taxon>Sphingomonadales</taxon>
        <taxon>Sphingomonadaceae</taxon>
        <taxon>Sphingomonas</taxon>
    </lineage>
</organism>
<keyword evidence="1" id="KW-0732">Signal</keyword>
<reference evidence="3 4" key="1">
    <citation type="submission" date="2022-12" db="EMBL/GenBank/DDBJ databases">
        <title>Sphingomonas abieness sp. nov., an endophytic bacterium isolated from Abies koreana.</title>
        <authorList>
            <person name="Jiang L."/>
            <person name="Lee J."/>
        </authorList>
    </citation>
    <scope>NUCLEOTIDE SEQUENCE [LARGE SCALE GENOMIC DNA]</scope>
    <source>
        <strain evidence="4">PAMB 00755</strain>
    </source>
</reference>
<dbReference type="InterPro" id="IPR012336">
    <property type="entry name" value="Thioredoxin-like_fold"/>
</dbReference>